<feature type="domain" description="TniQ" evidence="2">
    <location>
        <begin position="46"/>
        <end position="194"/>
    </location>
</feature>
<proteinExistence type="predicted"/>
<evidence type="ECO:0000259" key="2">
    <source>
        <dbReference type="Pfam" id="PF06527"/>
    </source>
</evidence>
<name>A0A6I2L0U7_9BURK</name>
<feature type="region of interest" description="Disordered" evidence="1">
    <location>
        <begin position="600"/>
        <end position="625"/>
    </location>
</feature>
<feature type="domain" description="Transposon Tn7 transposition protein TnsD C-terminal" evidence="3">
    <location>
        <begin position="247"/>
        <end position="594"/>
    </location>
</feature>
<dbReference type="AlphaFoldDB" id="A0A6I2L0U7"/>
<evidence type="ECO:0000313" key="4">
    <source>
        <dbReference type="EMBL" id="MRW90186.1"/>
    </source>
</evidence>
<organism evidence="4 5">
    <name type="scientific">Duganella guangzhouensis</name>
    <dbReference type="NCBI Taxonomy" id="2666084"/>
    <lineage>
        <taxon>Bacteria</taxon>
        <taxon>Pseudomonadati</taxon>
        <taxon>Pseudomonadota</taxon>
        <taxon>Betaproteobacteria</taxon>
        <taxon>Burkholderiales</taxon>
        <taxon>Oxalobacteraceae</taxon>
        <taxon>Telluria group</taxon>
        <taxon>Duganella</taxon>
    </lineage>
</organism>
<dbReference type="InterPro" id="IPR009492">
    <property type="entry name" value="TniQ"/>
</dbReference>
<dbReference type="Pfam" id="PF06527">
    <property type="entry name" value="TniQ"/>
    <property type="match status" value="1"/>
</dbReference>
<keyword evidence="5" id="KW-1185">Reference proteome</keyword>
<reference evidence="4 5" key="1">
    <citation type="submission" date="2019-11" db="EMBL/GenBank/DDBJ databases">
        <title>Novel species isolated from a subtropical stream in China.</title>
        <authorList>
            <person name="Lu H."/>
        </authorList>
    </citation>
    <scope>NUCLEOTIDE SEQUENCE [LARGE SCALE GENOMIC DNA]</scope>
    <source>
        <strain evidence="4 5">FT80W</strain>
    </source>
</reference>
<evidence type="ECO:0000259" key="3">
    <source>
        <dbReference type="Pfam" id="PF15978"/>
    </source>
</evidence>
<gene>
    <name evidence="4" type="ORF">GJ699_09340</name>
</gene>
<evidence type="ECO:0000256" key="1">
    <source>
        <dbReference type="SAM" id="MobiDB-lite"/>
    </source>
</evidence>
<accession>A0A6I2L0U7</accession>
<sequence length="625" mass="70581">MHAISNREQQHRHLNKSLNSSNFSGVDMASTPHLFSESPLLTWIGDETLFSLVSRYHYFSGSRSNDATSMALFGHSRRGYQHDLPAGIDEFCHRTEGLFGTASEICTQRTLLCYYSKFINSEDELAAVSAMRSTTVTGLKYRLGILTSRFRAHHPLKACRRCMAEDLATTGWSYWHIEHQFPGIWVCAKHGQFLLESKVKSNGVERFLWHLPKADNLLPAPQLAPVAINELMKNLTRLALLTSDVMGSKEIVRMDLSYLHILYQAELRRRNLLLSNERLPLSKIAAEFEAHVRPFRMVHEFAALPGNPDQAYSQLSRYLRHPRAGTHPLRHLIMIDWLFGDYKKFLEACRAGMSPSISNTTLQYTASASETKEDSRKAEFSAAIQQDQLSVSGAAKKVGIDVATGMAWATKLGIKCDRRPKKLMPTRRAFLIEELQLGIDKAEAAARYQISVGTVTHVLRTEVGLHAAWKKIRLESALNSARKRWANLISENAGLGVKFIRKLEPALYAWLYRNDRHWLSENSNPRSHPESSRVLRAPWDERDTALSSAIANAILKLAPRLGNRSLRLWHLYQEIPELRAKLSALHRLPRTAVAIDRALGGKAKPSNDQASDGQAKQLRIDLDPT</sequence>
<dbReference type="Pfam" id="PF15978">
    <property type="entry name" value="TnsD"/>
    <property type="match status" value="1"/>
</dbReference>
<protein>
    <submittedName>
        <fullName evidence="4">Uncharacterized protein</fullName>
    </submittedName>
</protein>
<dbReference type="EMBL" id="WKJK01000004">
    <property type="protein sequence ID" value="MRW90186.1"/>
    <property type="molecule type" value="Genomic_DNA"/>
</dbReference>
<evidence type="ECO:0000313" key="5">
    <source>
        <dbReference type="Proteomes" id="UP000433309"/>
    </source>
</evidence>
<dbReference type="InterPro" id="IPR032750">
    <property type="entry name" value="TnsD_C"/>
</dbReference>
<comment type="caution">
    <text evidence="4">The sequence shown here is derived from an EMBL/GenBank/DDBJ whole genome shotgun (WGS) entry which is preliminary data.</text>
</comment>
<dbReference type="Proteomes" id="UP000433309">
    <property type="component" value="Unassembled WGS sequence"/>
</dbReference>